<keyword evidence="3" id="KW-1185">Reference proteome</keyword>
<dbReference type="Proteomes" id="UP001501153">
    <property type="component" value="Unassembled WGS sequence"/>
</dbReference>
<evidence type="ECO:0000256" key="1">
    <source>
        <dbReference type="SAM" id="SignalP"/>
    </source>
</evidence>
<feature type="chain" id="PRO_5045195855" description="DUF4468 domain-containing protein" evidence="1">
    <location>
        <begin position="21"/>
        <end position="164"/>
    </location>
</feature>
<keyword evidence="1" id="KW-0732">Signal</keyword>
<sequence length="164" mass="18507">MKLSLLFTVLLFLGSHLSFSQCISVKGLRSLFFKDMAAQDAYMAAKGYKVQEKFRGRGTIWANKAYETAAVSLNEDGKVIIVSYDPPTQPCFAAIKSEVVSMGMKKDKVISGENFIYTYFSNSSFGVEIYKFSGPTEDTYHVTLLSKTEYLEQMDLVARKRQQE</sequence>
<evidence type="ECO:0000313" key="3">
    <source>
        <dbReference type="Proteomes" id="UP001501153"/>
    </source>
</evidence>
<name>A0ABP8IQ02_9BACT</name>
<dbReference type="RefSeq" id="WP_345237585.1">
    <property type="nucleotide sequence ID" value="NZ_BAABGZ010000075.1"/>
</dbReference>
<reference evidence="3" key="1">
    <citation type="journal article" date="2019" name="Int. J. Syst. Evol. Microbiol.">
        <title>The Global Catalogue of Microorganisms (GCM) 10K type strain sequencing project: providing services to taxonomists for standard genome sequencing and annotation.</title>
        <authorList>
            <consortium name="The Broad Institute Genomics Platform"/>
            <consortium name="The Broad Institute Genome Sequencing Center for Infectious Disease"/>
            <person name="Wu L."/>
            <person name="Ma J."/>
        </authorList>
    </citation>
    <scope>NUCLEOTIDE SEQUENCE [LARGE SCALE GENOMIC DNA]</scope>
    <source>
        <strain evidence="3">JCM 17923</strain>
    </source>
</reference>
<protein>
    <recommendedName>
        <fullName evidence="4">DUF4468 domain-containing protein</fullName>
    </recommendedName>
</protein>
<dbReference type="EMBL" id="BAABGZ010000075">
    <property type="protein sequence ID" value="GAA4365987.1"/>
    <property type="molecule type" value="Genomic_DNA"/>
</dbReference>
<gene>
    <name evidence="2" type="ORF">GCM10023185_36790</name>
</gene>
<accession>A0ABP8IQ02</accession>
<evidence type="ECO:0000313" key="2">
    <source>
        <dbReference type="EMBL" id="GAA4365987.1"/>
    </source>
</evidence>
<organism evidence="2 3">
    <name type="scientific">Hymenobacter saemangeumensis</name>
    <dbReference type="NCBI Taxonomy" id="1084522"/>
    <lineage>
        <taxon>Bacteria</taxon>
        <taxon>Pseudomonadati</taxon>
        <taxon>Bacteroidota</taxon>
        <taxon>Cytophagia</taxon>
        <taxon>Cytophagales</taxon>
        <taxon>Hymenobacteraceae</taxon>
        <taxon>Hymenobacter</taxon>
    </lineage>
</organism>
<comment type="caution">
    <text evidence="2">The sequence shown here is derived from an EMBL/GenBank/DDBJ whole genome shotgun (WGS) entry which is preliminary data.</text>
</comment>
<proteinExistence type="predicted"/>
<evidence type="ECO:0008006" key="4">
    <source>
        <dbReference type="Google" id="ProtNLM"/>
    </source>
</evidence>
<feature type="signal peptide" evidence="1">
    <location>
        <begin position="1"/>
        <end position="20"/>
    </location>
</feature>